<evidence type="ECO:0000259" key="2">
    <source>
        <dbReference type="Pfam" id="PF13514"/>
    </source>
</evidence>
<dbReference type="Proteomes" id="UP000070504">
    <property type="component" value="Unassembled WGS sequence"/>
</dbReference>
<name>A0A133VM12_9EURY</name>
<dbReference type="AlphaFoldDB" id="A0A133VM12"/>
<sequence length="651" mass="74353">MRIEEINIQRYGPLSGVGWEIDDGIQAIYGPNESGKTLAVEALMKMLVGSERYLPDDANRVKEKPEGFIMVRTDDGKKKVNYDNPLCEQIDIDPDDLLKTLVVRNTDLQIDDEDKFYERVSDKLSGLWTEGVRRIEGKLREIGRLTKTLRLKDNAPMNYPKTQLNDAKKLKGDIEDYIGRAEEEGIKSIESKRLSAESEKVDLKREQRVLKIGRLEECLSEAKGAMTELSELPSSEDVSGLREELGRIGGITGDSKSIERNIELYKIFTIGSVIGSLISLIAFLFIGNISLIILGVFLISSFFSGILYQKENSKLSDSAQDIERTIRFVQRKGVELEGRNQTEKLENLPGTLDGIDNKRNDFERKIDQNLGILKDEFEISEKIDRLESIDKAEKILGEKKAELELSEEIQYDKERLKEIEKRLEEIEGNLDEWNEALSKHEKALDGFSTRANELDFNYFAGEKIDLEINNLESLEMLVEELSRFVDEIEDVRDCSKCAVEIFRNIESEEERKISELFGEDSETTRIFEEITGGRYEKVGYDQDKGEIYVENESEEVFYPSIELSGSRGTVDQLYLSIRMALAQEVLETGSFFLLDDALVFSDNSRTERQHEILNSFSEMGWQVIYFTSNEDIADSLGDLTGNQYIKLGERL</sequence>
<dbReference type="InterPro" id="IPR027417">
    <property type="entry name" value="P-loop_NTPase"/>
</dbReference>
<dbReference type="Gene3D" id="3.40.50.300">
    <property type="entry name" value="P-loop containing nucleotide triphosphate hydrolases"/>
    <property type="match status" value="2"/>
</dbReference>
<dbReference type="InterPro" id="IPR038734">
    <property type="entry name" value="YhaN_AAA"/>
</dbReference>
<organism evidence="3 4">
    <name type="scientific">candidate division MSBL1 archaeon SCGC-AAA382K21</name>
    <dbReference type="NCBI Taxonomy" id="1698283"/>
    <lineage>
        <taxon>Archaea</taxon>
        <taxon>Methanobacteriati</taxon>
        <taxon>Methanobacteriota</taxon>
        <taxon>candidate division MSBL1</taxon>
    </lineage>
</organism>
<feature type="coiled-coil region" evidence="1">
    <location>
        <begin position="389"/>
        <end position="443"/>
    </location>
</feature>
<dbReference type="PANTHER" id="PTHR41259:SF1">
    <property type="entry name" value="DOUBLE-STRAND BREAK REPAIR RAD50 ATPASE, PUTATIVE-RELATED"/>
    <property type="match status" value="1"/>
</dbReference>
<reference evidence="3 4" key="1">
    <citation type="journal article" date="2016" name="Sci. Rep.">
        <title>Metabolic traits of an uncultured archaeal lineage -MSBL1- from brine pools of the Red Sea.</title>
        <authorList>
            <person name="Mwirichia R."/>
            <person name="Alam I."/>
            <person name="Rashid M."/>
            <person name="Vinu M."/>
            <person name="Ba-Alawi W."/>
            <person name="Anthony Kamau A."/>
            <person name="Kamanda Ngugi D."/>
            <person name="Goker M."/>
            <person name="Klenk H.P."/>
            <person name="Bajic V."/>
            <person name="Stingl U."/>
        </authorList>
    </citation>
    <scope>NUCLEOTIDE SEQUENCE [LARGE SCALE GENOMIC DNA]</scope>
    <source>
        <strain evidence="3">SCGC-AAA382K21</strain>
    </source>
</reference>
<accession>A0A133VM12</accession>
<gene>
    <name evidence="3" type="ORF">AKJ54_00210</name>
</gene>
<evidence type="ECO:0000313" key="3">
    <source>
        <dbReference type="EMBL" id="KXB07469.1"/>
    </source>
</evidence>
<proteinExistence type="predicted"/>
<feature type="domain" description="YhaN AAA" evidence="2">
    <location>
        <begin position="1"/>
        <end position="52"/>
    </location>
</feature>
<dbReference type="Pfam" id="PF13514">
    <property type="entry name" value="AAA_27"/>
    <property type="match status" value="1"/>
</dbReference>
<evidence type="ECO:0000256" key="1">
    <source>
        <dbReference type="SAM" id="Coils"/>
    </source>
</evidence>
<dbReference type="PANTHER" id="PTHR41259">
    <property type="entry name" value="DOUBLE-STRAND BREAK REPAIR RAD50 ATPASE, PUTATIVE-RELATED"/>
    <property type="match status" value="1"/>
</dbReference>
<keyword evidence="1" id="KW-0175">Coiled coil</keyword>
<keyword evidence="4" id="KW-1185">Reference proteome</keyword>
<dbReference type="EMBL" id="LHYH01000003">
    <property type="protein sequence ID" value="KXB07469.1"/>
    <property type="molecule type" value="Genomic_DNA"/>
</dbReference>
<dbReference type="SUPFAM" id="SSF52540">
    <property type="entry name" value="P-loop containing nucleoside triphosphate hydrolases"/>
    <property type="match status" value="1"/>
</dbReference>
<evidence type="ECO:0000313" key="4">
    <source>
        <dbReference type="Proteomes" id="UP000070504"/>
    </source>
</evidence>
<protein>
    <recommendedName>
        <fullName evidence="2">YhaN AAA domain-containing protein</fullName>
    </recommendedName>
</protein>
<comment type="caution">
    <text evidence="3">The sequence shown here is derived from an EMBL/GenBank/DDBJ whole genome shotgun (WGS) entry which is preliminary data.</text>
</comment>